<evidence type="ECO:0000256" key="2">
    <source>
        <dbReference type="ARBA" id="ARBA00022723"/>
    </source>
</evidence>
<dbReference type="GO" id="GO:0046872">
    <property type="term" value="F:metal ion binding"/>
    <property type="evidence" value="ECO:0007669"/>
    <property type="project" value="UniProtKB-KW"/>
</dbReference>
<comment type="caution">
    <text evidence="6">The sequence shown here is derived from an EMBL/GenBank/DDBJ whole genome shotgun (WGS) entry which is preliminary data.</text>
</comment>
<keyword evidence="2 4" id="KW-0479">Metal-binding</keyword>
<feature type="domain" description="Cytochrome c" evidence="5">
    <location>
        <begin position="394"/>
        <end position="470"/>
    </location>
</feature>
<dbReference type="Proteomes" id="UP000554286">
    <property type="component" value="Unassembled WGS sequence"/>
</dbReference>
<feature type="domain" description="Cytochrome c" evidence="5">
    <location>
        <begin position="173"/>
        <end position="249"/>
    </location>
</feature>
<evidence type="ECO:0000313" key="7">
    <source>
        <dbReference type="Proteomes" id="UP000554286"/>
    </source>
</evidence>
<proteinExistence type="predicted"/>
<evidence type="ECO:0000256" key="3">
    <source>
        <dbReference type="ARBA" id="ARBA00023004"/>
    </source>
</evidence>
<gene>
    <name evidence="6" type="ORF">GGD89_000701</name>
</gene>
<dbReference type="Gene3D" id="1.10.760.10">
    <property type="entry name" value="Cytochrome c-like domain"/>
    <property type="match status" value="2"/>
</dbReference>
<dbReference type="RefSeq" id="WP_184042698.1">
    <property type="nucleotide sequence ID" value="NZ_JACIGK010000003.1"/>
</dbReference>
<reference evidence="6 7" key="1">
    <citation type="submission" date="2020-08" db="EMBL/GenBank/DDBJ databases">
        <title>Genome sequencing of Purple Non-Sulfur Bacteria from various extreme environments.</title>
        <authorList>
            <person name="Mayer M."/>
        </authorList>
    </citation>
    <scope>NUCLEOTIDE SEQUENCE [LARGE SCALE GENOMIC DNA]</scope>
    <source>
        <strain evidence="6 7">JA131</strain>
    </source>
</reference>
<sequence length="473" mass="51052">MSRSTCSVVPRRLVPAAVVPMPLGSILLVVTLLAALVPGLTPPAWAAEEISAIARGGRLYDNWRVELRLHDRRISHLPEPEILGAAVTAAGRCVTCHGWDYLGQYGRSGGLTGGITDAAGGDPQAVLEVLGNRLHGYGQEMRAGDLRDLALFVTRGQVRMDTWIDPVTRRAFGDPGPGGIYFQSICAGCHGADGMAVTAIPPLGDFSREEPWHALHVILNGHPNGSMPPLRVLNHARLADTLAYMQTLPSRPAIAAIVHGGRLYDTWYTENGGLVPEGWHPAYPEAARSTLAGETEASLTRAQRFSWRCVACHGWDYKGAAGVTRGQHAQAPHRGIDGMVGMFPKHVESILVDETHHYERLLSVRDIQDLAMFVSRGQIDMATWIDPQTGRFRGDEAVYEASYQTICATCHGADGRAVRTMPPLGRMVTGDPERSLHSVFNGHAGDDMPPLRAMGADVAAGILAYAATLPIRK</sequence>
<keyword evidence="7" id="KW-1185">Reference proteome</keyword>
<dbReference type="GO" id="GO:0009055">
    <property type="term" value="F:electron transfer activity"/>
    <property type="evidence" value="ECO:0007669"/>
    <property type="project" value="InterPro"/>
</dbReference>
<dbReference type="PANTHER" id="PTHR33751">
    <property type="entry name" value="CBB3-TYPE CYTOCHROME C OXIDASE SUBUNIT FIXP"/>
    <property type="match status" value="1"/>
</dbReference>
<keyword evidence="3 4" id="KW-0408">Iron</keyword>
<evidence type="ECO:0000256" key="1">
    <source>
        <dbReference type="ARBA" id="ARBA00022617"/>
    </source>
</evidence>
<dbReference type="InterPro" id="IPR036909">
    <property type="entry name" value="Cyt_c-like_dom_sf"/>
</dbReference>
<dbReference type="InterPro" id="IPR036280">
    <property type="entry name" value="Multihaem_cyt_sf"/>
</dbReference>
<dbReference type="SUPFAM" id="SSF48695">
    <property type="entry name" value="Multiheme cytochromes"/>
    <property type="match status" value="1"/>
</dbReference>
<accession>A0A7W6RAR2</accession>
<dbReference type="InterPro" id="IPR009056">
    <property type="entry name" value="Cyt_c-like_dom"/>
</dbReference>
<dbReference type="AlphaFoldDB" id="A0A7W6RAR2"/>
<dbReference type="PANTHER" id="PTHR33751:SF13">
    <property type="entry name" value="CYTOCHROME BC1 COMPLEX CYTOCHROME C SUBUNIT"/>
    <property type="match status" value="1"/>
</dbReference>
<dbReference type="EMBL" id="JACIGK010000003">
    <property type="protein sequence ID" value="MBB4265090.1"/>
    <property type="molecule type" value="Genomic_DNA"/>
</dbReference>
<name>A0A7W6RAR2_9PROT</name>
<evidence type="ECO:0000313" key="6">
    <source>
        <dbReference type="EMBL" id="MBB4265090.1"/>
    </source>
</evidence>
<dbReference type="Pfam" id="PF13442">
    <property type="entry name" value="Cytochrome_CBB3"/>
    <property type="match status" value="2"/>
</dbReference>
<dbReference type="InterPro" id="IPR050597">
    <property type="entry name" value="Cytochrome_c_Oxidase_Subunit"/>
</dbReference>
<organism evidence="6 7">
    <name type="scientific">Roseospira visakhapatnamensis</name>
    <dbReference type="NCBI Taxonomy" id="390880"/>
    <lineage>
        <taxon>Bacteria</taxon>
        <taxon>Pseudomonadati</taxon>
        <taxon>Pseudomonadota</taxon>
        <taxon>Alphaproteobacteria</taxon>
        <taxon>Rhodospirillales</taxon>
        <taxon>Rhodospirillaceae</taxon>
        <taxon>Roseospira</taxon>
    </lineage>
</organism>
<dbReference type="SUPFAM" id="SSF46626">
    <property type="entry name" value="Cytochrome c"/>
    <property type="match status" value="2"/>
</dbReference>
<evidence type="ECO:0000259" key="5">
    <source>
        <dbReference type="PROSITE" id="PS51007"/>
    </source>
</evidence>
<dbReference type="GO" id="GO:0020037">
    <property type="term" value="F:heme binding"/>
    <property type="evidence" value="ECO:0007669"/>
    <property type="project" value="InterPro"/>
</dbReference>
<keyword evidence="1 4" id="KW-0349">Heme</keyword>
<dbReference type="PROSITE" id="PS51007">
    <property type="entry name" value="CYTC"/>
    <property type="match status" value="2"/>
</dbReference>
<evidence type="ECO:0000256" key="4">
    <source>
        <dbReference type="PROSITE-ProRule" id="PRU00433"/>
    </source>
</evidence>
<protein>
    <submittedName>
        <fullName evidence="6">Mono/diheme cytochrome c family protein</fullName>
    </submittedName>
</protein>